<dbReference type="EMBL" id="CCYD01002371">
    <property type="protein sequence ID" value="CEG46996.1"/>
    <property type="molecule type" value="Genomic_DNA"/>
</dbReference>
<dbReference type="RefSeq" id="XP_024583365.1">
    <property type="nucleotide sequence ID" value="XM_024717915.1"/>
</dbReference>
<proteinExistence type="predicted"/>
<evidence type="ECO:0000313" key="2">
    <source>
        <dbReference type="Proteomes" id="UP000054928"/>
    </source>
</evidence>
<reference evidence="2" key="1">
    <citation type="submission" date="2014-09" db="EMBL/GenBank/DDBJ databases">
        <authorList>
            <person name="Sharma Rahul"/>
            <person name="Thines Marco"/>
        </authorList>
    </citation>
    <scope>NUCLEOTIDE SEQUENCE [LARGE SCALE GENOMIC DNA]</scope>
</reference>
<dbReference type="Proteomes" id="UP000054928">
    <property type="component" value="Unassembled WGS sequence"/>
</dbReference>
<evidence type="ECO:0000313" key="1">
    <source>
        <dbReference type="EMBL" id="CEG46996.1"/>
    </source>
</evidence>
<accession>A0A0P1AX54</accession>
<protein>
    <submittedName>
        <fullName evidence="1">Uncharacterized protein</fullName>
    </submittedName>
</protein>
<organism evidence="1 2">
    <name type="scientific">Plasmopara halstedii</name>
    <name type="common">Downy mildew of sunflower</name>
    <dbReference type="NCBI Taxonomy" id="4781"/>
    <lineage>
        <taxon>Eukaryota</taxon>
        <taxon>Sar</taxon>
        <taxon>Stramenopiles</taxon>
        <taxon>Oomycota</taxon>
        <taxon>Peronosporomycetes</taxon>
        <taxon>Peronosporales</taxon>
        <taxon>Peronosporaceae</taxon>
        <taxon>Plasmopara</taxon>
    </lineage>
</organism>
<sequence length="56" mass="6051">MGTSAWTSLALSFHLGGRPNLPIRNSSSTRHVLDVAIFALTTFSVAFRKFKAAEGN</sequence>
<name>A0A0P1AX54_PLAHL</name>
<dbReference type="AlphaFoldDB" id="A0A0P1AX54"/>
<dbReference type="GeneID" id="36398717"/>
<keyword evidence="2" id="KW-1185">Reference proteome</keyword>